<protein>
    <submittedName>
        <fullName evidence="2">Uncharacterized protein</fullName>
    </submittedName>
</protein>
<sequence>MAKGVLNRYALEENGITFNREVVGSTGLRKILGKQAEILATRLLDFRRFAPQERAKTLCCYAQKIVVASESRWMDFVKTLFEPMITRARNFEGATTIGIREFEKSLRVDAGGDYIWDAADSVRSATAPWDAQMLTRPKPDLFISLPTIQAHRAPRGFAREPVLGTFRADRLQLLEETRGVAANGAASALALLNNLTIDCLESGVKTDMRPVVIITLNGQRTRLWIAGIKQRRILQGDDSNDRDYDVREWTRHMQCIWKGDVHFEESMMELICIIDSLEKWIIDDFRPWVSGNLDRHYREMDLEVEYYGAGDYSSDEEEASNDREYSASETCEEYEATEDGETDEEEKKWDKDWIVPESEDSESELDSDNEDYDEYVQDLARADSLMAELSLNDSARLARGVHRFIEVRRELEV</sequence>
<gene>
    <name evidence="2" type="ORF">EYZ11_007603</name>
</gene>
<organism evidence="2 3">
    <name type="scientific">Aspergillus tanneri</name>
    <dbReference type="NCBI Taxonomy" id="1220188"/>
    <lineage>
        <taxon>Eukaryota</taxon>
        <taxon>Fungi</taxon>
        <taxon>Dikarya</taxon>
        <taxon>Ascomycota</taxon>
        <taxon>Pezizomycotina</taxon>
        <taxon>Eurotiomycetes</taxon>
        <taxon>Eurotiomycetidae</taxon>
        <taxon>Eurotiales</taxon>
        <taxon>Aspergillaceae</taxon>
        <taxon>Aspergillus</taxon>
        <taxon>Aspergillus subgen. Circumdati</taxon>
    </lineage>
</organism>
<dbReference type="STRING" id="1220188.A0A4S3JES6"/>
<evidence type="ECO:0000313" key="2">
    <source>
        <dbReference type="EMBL" id="THC92907.1"/>
    </source>
</evidence>
<dbReference type="EMBL" id="SOSA01000300">
    <property type="protein sequence ID" value="THC92907.1"/>
    <property type="molecule type" value="Genomic_DNA"/>
</dbReference>
<feature type="compositionally biased region" description="Acidic residues" evidence="1">
    <location>
        <begin position="357"/>
        <end position="372"/>
    </location>
</feature>
<feature type="region of interest" description="Disordered" evidence="1">
    <location>
        <begin position="311"/>
        <end position="372"/>
    </location>
</feature>
<reference evidence="2 3" key="1">
    <citation type="submission" date="2019-03" db="EMBL/GenBank/DDBJ databases">
        <title>The genome sequence of a newly discovered highly antifungal drug resistant Aspergillus species, Aspergillus tanneri NIH 1004.</title>
        <authorList>
            <person name="Mounaud S."/>
            <person name="Singh I."/>
            <person name="Joardar V."/>
            <person name="Pakala S."/>
            <person name="Pakala S."/>
            <person name="Venepally P."/>
            <person name="Hoover J."/>
            <person name="Nierman W."/>
            <person name="Chung J."/>
            <person name="Losada L."/>
        </authorList>
    </citation>
    <scope>NUCLEOTIDE SEQUENCE [LARGE SCALE GENOMIC DNA]</scope>
    <source>
        <strain evidence="2 3">NIH1004</strain>
    </source>
</reference>
<feature type="compositionally biased region" description="Basic and acidic residues" evidence="1">
    <location>
        <begin position="345"/>
        <end position="354"/>
    </location>
</feature>
<keyword evidence="3" id="KW-1185">Reference proteome</keyword>
<dbReference type="Proteomes" id="UP000308092">
    <property type="component" value="Unassembled WGS sequence"/>
</dbReference>
<dbReference type="VEuPathDB" id="FungiDB:EYZ11_007603"/>
<proteinExistence type="predicted"/>
<evidence type="ECO:0000256" key="1">
    <source>
        <dbReference type="SAM" id="MobiDB-lite"/>
    </source>
</evidence>
<accession>A0A4S3JES6</accession>
<dbReference type="AlphaFoldDB" id="A0A4S3JES6"/>
<name>A0A4S3JES6_9EURO</name>
<feature type="compositionally biased region" description="Acidic residues" evidence="1">
    <location>
        <begin position="330"/>
        <end position="344"/>
    </location>
</feature>
<evidence type="ECO:0000313" key="3">
    <source>
        <dbReference type="Proteomes" id="UP000308092"/>
    </source>
</evidence>
<comment type="caution">
    <text evidence="2">The sequence shown here is derived from an EMBL/GenBank/DDBJ whole genome shotgun (WGS) entry which is preliminary data.</text>
</comment>